<proteinExistence type="predicted"/>
<organism evidence="2 3">
    <name type="scientific">Sphingopyxis indica</name>
    <dbReference type="NCBI Taxonomy" id="436663"/>
    <lineage>
        <taxon>Bacteria</taxon>
        <taxon>Pseudomonadati</taxon>
        <taxon>Pseudomonadota</taxon>
        <taxon>Alphaproteobacteria</taxon>
        <taxon>Sphingomonadales</taxon>
        <taxon>Sphingomonadaceae</taxon>
        <taxon>Sphingopyxis</taxon>
    </lineage>
</organism>
<dbReference type="InterPro" id="IPR019690">
    <property type="entry name" value="DUF2569"/>
</dbReference>
<dbReference type="Pfam" id="PF10754">
    <property type="entry name" value="DUF2569"/>
    <property type="match status" value="1"/>
</dbReference>
<gene>
    <name evidence="2" type="ORF">SAMN06295955_11275</name>
</gene>
<feature type="transmembrane region" description="Helical" evidence="1">
    <location>
        <begin position="194"/>
        <end position="214"/>
    </location>
</feature>
<evidence type="ECO:0000256" key="1">
    <source>
        <dbReference type="SAM" id="Phobius"/>
    </source>
</evidence>
<keyword evidence="1" id="KW-0812">Transmembrane</keyword>
<keyword evidence="3" id="KW-1185">Reference proteome</keyword>
<dbReference type="EMBL" id="FZPA01000012">
    <property type="protein sequence ID" value="SNT12661.1"/>
    <property type="molecule type" value="Genomic_DNA"/>
</dbReference>
<name>A0A239K3T9_9SPHN</name>
<feature type="transmembrane region" description="Helical" evidence="1">
    <location>
        <begin position="234"/>
        <end position="251"/>
    </location>
</feature>
<feature type="transmembrane region" description="Helical" evidence="1">
    <location>
        <begin position="119"/>
        <end position="137"/>
    </location>
</feature>
<dbReference type="OrthoDB" id="7425212at2"/>
<keyword evidence="1" id="KW-0472">Membrane</keyword>
<dbReference type="Proteomes" id="UP000198339">
    <property type="component" value="Unassembled WGS sequence"/>
</dbReference>
<feature type="transmembrane region" description="Helical" evidence="1">
    <location>
        <begin position="34"/>
        <end position="54"/>
    </location>
</feature>
<evidence type="ECO:0000313" key="3">
    <source>
        <dbReference type="Proteomes" id="UP000198339"/>
    </source>
</evidence>
<feature type="transmembrane region" description="Helical" evidence="1">
    <location>
        <begin position="60"/>
        <end position="83"/>
    </location>
</feature>
<dbReference type="AlphaFoldDB" id="A0A239K3T9"/>
<accession>A0A239K3T9</accession>
<sequence length="265" mass="29287">MAMTNAAFARIQANLYARSVRFVAPLEDKVRSLLLGWIVVVTLACLTRTMFPVVPGGGTASWLLLVVPHGLIMASPFLAYWAANAAFPRGVDFAQPEIRLALVGKWRKLDALSARDHRAFGPTGLMASLLLGMLLNVPVRTAEFMAAVPAMTSTAPLWGQMIYLGMAADLIVMNFLYTLCFFMALRRMPYFPRVLLLAWGIDVVFQLLIAHYISGAPHLPAAVGEAIQPLLTSNIKKVFISAAIWLPYLLLSERVNVTYRWRQPA</sequence>
<feature type="transmembrane region" description="Helical" evidence="1">
    <location>
        <begin position="157"/>
        <end position="182"/>
    </location>
</feature>
<protein>
    <recommendedName>
        <fullName evidence="4">DUF2569 domain-containing protein</fullName>
    </recommendedName>
</protein>
<evidence type="ECO:0000313" key="2">
    <source>
        <dbReference type="EMBL" id="SNT12661.1"/>
    </source>
</evidence>
<keyword evidence="1" id="KW-1133">Transmembrane helix</keyword>
<reference evidence="2 3" key="1">
    <citation type="submission" date="2017-06" db="EMBL/GenBank/DDBJ databases">
        <authorList>
            <person name="Kim H.J."/>
            <person name="Triplett B.A."/>
        </authorList>
    </citation>
    <scope>NUCLEOTIDE SEQUENCE [LARGE SCALE GENOMIC DNA]</scope>
    <source>
        <strain evidence="2 3">DS15</strain>
    </source>
</reference>
<evidence type="ECO:0008006" key="4">
    <source>
        <dbReference type="Google" id="ProtNLM"/>
    </source>
</evidence>